<dbReference type="EC" id="3.6.4.-" evidence="13"/>
<dbReference type="InterPro" id="IPR011545">
    <property type="entry name" value="DEAD/DEAH_box_helicase_dom"/>
</dbReference>
<dbReference type="Gene3D" id="3.30.2060.10">
    <property type="entry name" value="Penicillin-binding protein 1b domain"/>
    <property type="match status" value="1"/>
</dbReference>
<feature type="domain" description="Helicase ATP-binding" evidence="14">
    <location>
        <begin position="576"/>
        <end position="737"/>
    </location>
</feature>
<dbReference type="Pfam" id="PF00271">
    <property type="entry name" value="Helicase_C"/>
    <property type="match status" value="1"/>
</dbReference>
<dbReference type="AlphaFoldDB" id="A0A9D1HJ12"/>
<keyword evidence="2 13" id="KW-0963">Cytoplasm</keyword>
<evidence type="ECO:0000256" key="11">
    <source>
        <dbReference type="ARBA" id="ARBA00061399"/>
    </source>
</evidence>
<comment type="function">
    <text evidence="13">Couples transcription and DNA repair by recognizing RNA polymerase (RNAP) stalled at DNA lesions. Mediates ATP-dependent release of RNAP and its truncated transcript from the DNA, and recruitment of nucleotide excision repair machinery to the damaged site.</text>
</comment>
<evidence type="ECO:0000256" key="5">
    <source>
        <dbReference type="ARBA" id="ARBA00022801"/>
    </source>
</evidence>
<name>A0A9D1HJ12_9FIRM</name>
<evidence type="ECO:0000256" key="8">
    <source>
        <dbReference type="ARBA" id="ARBA00023125"/>
    </source>
</evidence>
<dbReference type="SMART" id="SM00490">
    <property type="entry name" value="HELICc"/>
    <property type="match status" value="1"/>
</dbReference>
<dbReference type="Gene3D" id="2.40.10.170">
    <property type="match status" value="1"/>
</dbReference>
<dbReference type="InterPro" id="IPR003711">
    <property type="entry name" value="CarD-like/TRCF_RID"/>
</dbReference>
<dbReference type="InterPro" id="IPR005118">
    <property type="entry name" value="TRCF_C"/>
</dbReference>
<dbReference type="InterPro" id="IPR047112">
    <property type="entry name" value="RecG/Mfd"/>
</dbReference>
<dbReference type="HAMAP" id="MF_00969">
    <property type="entry name" value="TRCF"/>
    <property type="match status" value="1"/>
</dbReference>
<dbReference type="Pfam" id="PF00270">
    <property type="entry name" value="DEAD"/>
    <property type="match status" value="1"/>
</dbReference>
<dbReference type="SMART" id="SM00982">
    <property type="entry name" value="TRCF"/>
    <property type="match status" value="1"/>
</dbReference>
<evidence type="ECO:0000256" key="1">
    <source>
        <dbReference type="ARBA" id="ARBA00004496"/>
    </source>
</evidence>
<dbReference type="SMART" id="SM00487">
    <property type="entry name" value="DEXDc"/>
    <property type="match status" value="1"/>
</dbReference>
<dbReference type="SUPFAM" id="SSF52540">
    <property type="entry name" value="P-loop containing nucleoside triphosphate hydrolases"/>
    <property type="match status" value="4"/>
</dbReference>
<dbReference type="SUPFAM" id="SSF141259">
    <property type="entry name" value="CarD-like"/>
    <property type="match status" value="1"/>
</dbReference>
<keyword evidence="4 13" id="KW-0227">DNA damage</keyword>
<gene>
    <name evidence="13 16" type="primary">mfd</name>
    <name evidence="16" type="ORF">IAB00_01920</name>
</gene>
<evidence type="ECO:0000256" key="3">
    <source>
        <dbReference type="ARBA" id="ARBA00022741"/>
    </source>
</evidence>
<evidence type="ECO:0000259" key="15">
    <source>
        <dbReference type="PROSITE" id="PS51194"/>
    </source>
</evidence>
<evidence type="ECO:0000256" key="2">
    <source>
        <dbReference type="ARBA" id="ARBA00022490"/>
    </source>
</evidence>
<dbReference type="Proteomes" id="UP000824124">
    <property type="component" value="Unassembled WGS sequence"/>
</dbReference>
<evidence type="ECO:0000256" key="10">
    <source>
        <dbReference type="ARBA" id="ARBA00061104"/>
    </source>
</evidence>
<dbReference type="InterPro" id="IPR041471">
    <property type="entry name" value="UvrB_inter"/>
</dbReference>
<keyword evidence="6" id="KW-0347">Helicase</keyword>
<dbReference type="InterPro" id="IPR001650">
    <property type="entry name" value="Helicase_C-like"/>
</dbReference>
<dbReference type="Pfam" id="PF02559">
    <property type="entry name" value="CarD_TRCF_RID"/>
    <property type="match status" value="1"/>
</dbReference>
<dbReference type="Pfam" id="PF17757">
    <property type="entry name" value="UvrB_inter"/>
    <property type="match status" value="1"/>
</dbReference>
<comment type="similarity">
    <text evidence="10 13">In the N-terminal section; belongs to the UvrB family.</text>
</comment>
<reference evidence="16" key="1">
    <citation type="submission" date="2020-10" db="EMBL/GenBank/DDBJ databases">
        <authorList>
            <person name="Gilroy R."/>
        </authorList>
    </citation>
    <scope>NUCLEOTIDE SEQUENCE</scope>
    <source>
        <strain evidence="16">2830</strain>
    </source>
</reference>
<evidence type="ECO:0000256" key="12">
    <source>
        <dbReference type="ARBA" id="ARBA00070128"/>
    </source>
</evidence>
<keyword evidence="5 13" id="KW-0378">Hydrolase</keyword>
<dbReference type="SUPFAM" id="SSF143517">
    <property type="entry name" value="TRCF domain-like"/>
    <property type="match status" value="1"/>
</dbReference>
<evidence type="ECO:0000256" key="9">
    <source>
        <dbReference type="ARBA" id="ARBA00023204"/>
    </source>
</evidence>
<evidence type="ECO:0000256" key="6">
    <source>
        <dbReference type="ARBA" id="ARBA00022806"/>
    </source>
</evidence>
<dbReference type="PANTHER" id="PTHR47964:SF1">
    <property type="entry name" value="ATP-DEPENDENT DNA HELICASE HOMOLOG RECG, CHLOROPLASTIC"/>
    <property type="match status" value="1"/>
</dbReference>
<dbReference type="GO" id="GO:0000716">
    <property type="term" value="P:transcription-coupled nucleotide-excision repair, DNA damage recognition"/>
    <property type="evidence" value="ECO:0007669"/>
    <property type="project" value="UniProtKB-UniRule"/>
</dbReference>
<dbReference type="GO" id="GO:0003684">
    <property type="term" value="F:damaged DNA binding"/>
    <property type="evidence" value="ECO:0007669"/>
    <property type="project" value="InterPro"/>
</dbReference>
<dbReference type="PROSITE" id="PS51192">
    <property type="entry name" value="HELICASE_ATP_BIND_1"/>
    <property type="match status" value="1"/>
</dbReference>
<reference evidence="16" key="2">
    <citation type="journal article" date="2021" name="PeerJ">
        <title>Extensive microbial diversity within the chicken gut microbiome revealed by metagenomics and culture.</title>
        <authorList>
            <person name="Gilroy R."/>
            <person name="Ravi A."/>
            <person name="Getino M."/>
            <person name="Pursley I."/>
            <person name="Horton D.L."/>
            <person name="Alikhan N.F."/>
            <person name="Baker D."/>
            <person name="Gharbi K."/>
            <person name="Hall N."/>
            <person name="Watson M."/>
            <person name="Adriaenssens E.M."/>
            <person name="Foster-Nyarko E."/>
            <person name="Jarju S."/>
            <person name="Secka A."/>
            <person name="Antonio M."/>
            <person name="Oren A."/>
            <person name="Chaudhuri R.R."/>
            <person name="La Ragione R."/>
            <person name="Hildebrand F."/>
            <person name="Pallen M.J."/>
        </authorList>
    </citation>
    <scope>NUCLEOTIDE SEQUENCE</scope>
    <source>
        <strain evidence="16">2830</strain>
    </source>
</reference>
<evidence type="ECO:0000313" key="17">
    <source>
        <dbReference type="Proteomes" id="UP000824124"/>
    </source>
</evidence>
<protein>
    <recommendedName>
        <fullName evidence="12 13">Transcription-repair-coupling factor</fullName>
        <shortName evidence="13">TRCF</shortName>
        <ecNumber evidence="13">3.6.4.-</ecNumber>
    </recommendedName>
</protein>
<dbReference type="InterPro" id="IPR014001">
    <property type="entry name" value="Helicase_ATP-bd"/>
</dbReference>
<keyword evidence="8 13" id="KW-0238">DNA-binding</keyword>
<feature type="domain" description="Helicase C-terminal" evidence="15">
    <location>
        <begin position="758"/>
        <end position="912"/>
    </location>
</feature>
<evidence type="ECO:0000259" key="14">
    <source>
        <dbReference type="PROSITE" id="PS51192"/>
    </source>
</evidence>
<dbReference type="SMART" id="SM01058">
    <property type="entry name" value="CarD_TRCF"/>
    <property type="match status" value="1"/>
</dbReference>
<dbReference type="FunFam" id="3.40.50.300:FF:000546">
    <property type="entry name" value="Transcription-repair-coupling factor"/>
    <property type="match status" value="1"/>
</dbReference>
<dbReference type="PANTHER" id="PTHR47964">
    <property type="entry name" value="ATP-DEPENDENT DNA HELICASE HOMOLOG RECG, CHLOROPLASTIC"/>
    <property type="match status" value="1"/>
</dbReference>
<dbReference type="InterPro" id="IPR027417">
    <property type="entry name" value="P-loop_NTPase"/>
</dbReference>
<evidence type="ECO:0000256" key="13">
    <source>
        <dbReference type="HAMAP-Rule" id="MF_00969"/>
    </source>
</evidence>
<dbReference type="Pfam" id="PF03461">
    <property type="entry name" value="TRCF"/>
    <property type="match status" value="1"/>
</dbReference>
<organism evidence="16 17">
    <name type="scientific">Candidatus Avidehalobacter gallistercoris</name>
    <dbReference type="NCBI Taxonomy" id="2840694"/>
    <lineage>
        <taxon>Bacteria</taxon>
        <taxon>Bacillati</taxon>
        <taxon>Bacillota</taxon>
        <taxon>Clostridia</taxon>
        <taxon>Eubacteriales</taxon>
        <taxon>Peptococcaceae</taxon>
        <taxon>Peptococcaceae incertae sedis</taxon>
        <taxon>Candidatus Avidehalobacter</taxon>
    </lineage>
</organism>
<dbReference type="EMBL" id="DVMH01000012">
    <property type="protein sequence ID" value="HIU10002.1"/>
    <property type="molecule type" value="Genomic_DNA"/>
</dbReference>
<evidence type="ECO:0000313" key="16">
    <source>
        <dbReference type="EMBL" id="HIU10002.1"/>
    </source>
</evidence>
<keyword evidence="9 13" id="KW-0234">DNA repair</keyword>
<dbReference type="PROSITE" id="PS51194">
    <property type="entry name" value="HELICASE_CTER"/>
    <property type="match status" value="1"/>
</dbReference>
<comment type="caution">
    <text evidence="16">The sequence shown here is derived from an EMBL/GenBank/DDBJ whole genome shotgun (WGS) entry which is preliminary data.</text>
</comment>
<dbReference type="Gene3D" id="3.40.50.300">
    <property type="entry name" value="P-loop containing nucleotide triphosphate hydrolases"/>
    <property type="match status" value="2"/>
</dbReference>
<sequence length="1119" mass="124180">MMNETDLFQQELLNSLTGDTKLGRLFAQDSGDFPFAVGLAESFKAAAVAALLMKKQQSVLLLTPDAESAARWQENLCALLPKDMSERVLLLPPVELSPFTDFQPEADVVAARLNALAALSKEETVCVVTPAEALLGRFQPKDAFAAERLLLTPGVTIELDELAQRLIELGYQRESMIDTPGTFACRGGIADIYPVGWDRPVRLDFFDNEIETVRYFAPDTQRSAETCLRELELFPCRLQNAGVTLLDYLPEGAYLLVDEAAQCEQNLREAEQERQIYFDGLLDAHRLNKKELNSFAAAFLPADEAISVINARPHSSFMQLSAASAIKQTQHIEIKATPIPSYVGQLPLFARDLQKWRKEGQHIFFCVSSKLRAGNLRDILSDYDYPEAAIGVSPLVSGFAYPAGRLMLLTEREILGRKAKAKRGSAKQETDINAFVELAPGDYVVHTNHGVGRFAGIERITADGAAADYLKIEYAAGDKLFIPVEQMHLVQKYIGSDSGAPKLNRLGGTAWERTKAKVRASVQDMADELLRLYAARERAQGFAFSPDTNWQREFEDAFEYEETDGQLKALADIKRDMQSSRPMDRLLCGDVGYGKTELAMRAAFKAVQDGKQVAMLAPTTLLAEQHYQNFCKRFANYPVKIALLSRFVSAKQQKEALASLAAGTVDILIGTHRLLSKDVQFKALGLLVVDEEQRFGVAHKEKIKQLKGSVDVLTLSATPIPRTLHMSLVGMRDMSVIATPPKNRLPVQTFVIEHHPRLLQKAIERELSRGGQVYYIYNSVKNIDEKLQELNELVPQARILAAHGQMTERQLKPIMSDFLEGRADILLCTTIAESGLDIPNVNTLIVENAENFGLAQLYQLRGRVGRSNQQAFAYFTYRPGKILQDDARRRLAAIRDFTQLGAGFKIAMRDLEIRGAGNLLGAEQHGHIAAVGFDLYCKLINEAIEQGMGQAEPPKPAVECKLDLGLDAFIPDNYVSEVTLKFQIYNKIAACEQPEDTEQLLAELSDRFGPPPKAVQNLFVILTLRNLSEALGAKSLTAPHQLLTLNFGAKNPFDGSAMLKLANAYGKRLKFLGKNELLLRLTLANRTEDARLAEIKAFLEDLLTHLNKTLAQDIANPAE</sequence>
<dbReference type="InterPro" id="IPR004576">
    <property type="entry name" value="Mfd"/>
</dbReference>
<dbReference type="Gene3D" id="3.90.1150.50">
    <property type="entry name" value="Transcription-repair-coupling factor, D7 domain"/>
    <property type="match status" value="1"/>
</dbReference>
<dbReference type="GO" id="GO:0006355">
    <property type="term" value="P:regulation of DNA-templated transcription"/>
    <property type="evidence" value="ECO:0007669"/>
    <property type="project" value="UniProtKB-UniRule"/>
</dbReference>
<dbReference type="InterPro" id="IPR037235">
    <property type="entry name" value="TRCF-like_C_D7"/>
</dbReference>
<keyword evidence="7 13" id="KW-0067">ATP-binding</keyword>
<evidence type="ECO:0000256" key="7">
    <source>
        <dbReference type="ARBA" id="ARBA00022840"/>
    </source>
</evidence>
<comment type="similarity">
    <text evidence="11 13">In the C-terminal section; belongs to the helicase family. RecG subfamily.</text>
</comment>
<proteinExistence type="inferred from homology"/>
<dbReference type="GO" id="GO:0005737">
    <property type="term" value="C:cytoplasm"/>
    <property type="evidence" value="ECO:0007669"/>
    <property type="project" value="UniProtKB-SubCell"/>
</dbReference>
<accession>A0A9D1HJ12</accession>
<dbReference type="GO" id="GO:0016787">
    <property type="term" value="F:hydrolase activity"/>
    <property type="evidence" value="ECO:0007669"/>
    <property type="project" value="UniProtKB-KW"/>
</dbReference>
<dbReference type="InterPro" id="IPR036101">
    <property type="entry name" value="CarD-like/TRCF_RID_sf"/>
</dbReference>
<evidence type="ECO:0000256" key="4">
    <source>
        <dbReference type="ARBA" id="ARBA00022763"/>
    </source>
</evidence>
<dbReference type="CDD" id="cd17991">
    <property type="entry name" value="DEXHc_TRCF"/>
    <property type="match status" value="1"/>
</dbReference>
<keyword evidence="3 13" id="KW-0547">Nucleotide-binding</keyword>
<comment type="subcellular location">
    <subcellularLocation>
        <location evidence="1 13">Cytoplasm</location>
    </subcellularLocation>
</comment>
<dbReference type="GO" id="GO:0003678">
    <property type="term" value="F:DNA helicase activity"/>
    <property type="evidence" value="ECO:0007669"/>
    <property type="project" value="TreeGrafter"/>
</dbReference>
<dbReference type="GO" id="GO:0005524">
    <property type="term" value="F:ATP binding"/>
    <property type="evidence" value="ECO:0007669"/>
    <property type="project" value="UniProtKB-UniRule"/>
</dbReference>
<dbReference type="NCBIfam" id="TIGR00580">
    <property type="entry name" value="mfd"/>
    <property type="match status" value="1"/>
</dbReference>